<dbReference type="EMBL" id="CP033924">
    <property type="protein sequence ID" value="AZA83772.1"/>
    <property type="molecule type" value="Genomic_DNA"/>
</dbReference>
<evidence type="ECO:0000313" key="3">
    <source>
        <dbReference type="Proteomes" id="UP000236262"/>
    </source>
</evidence>
<evidence type="ECO:0000313" key="2">
    <source>
        <dbReference type="EMBL" id="PNW12934.1"/>
    </source>
</evidence>
<reference evidence="1 4" key="2">
    <citation type="submission" date="2018-11" db="EMBL/GenBank/DDBJ databases">
        <title>Proposal to divide the Flavobacteriaceae and reorganize its genera based on Amino Acid Identity values calculated from whole genome sequences.</title>
        <authorList>
            <person name="Nicholson A.C."/>
            <person name="Gulvik C.A."/>
            <person name="Whitney A.M."/>
            <person name="Humrighouse B.W."/>
            <person name="Bell M."/>
            <person name="Holmes B."/>
            <person name="Steigerwalt A.G."/>
            <person name="Villarma A."/>
            <person name="Sheth M."/>
            <person name="Batra D."/>
            <person name="Pryor J."/>
            <person name="Bernardet J.-F."/>
            <person name="Hugo C."/>
            <person name="Kampfer P."/>
            <person name="Newman J."/>
            <person name="McQuiston J.R."/>
        </authorList>
    </citation>
    <scope>NUCLEOTIDE SEQUENCE [LARGE SCALE GENOMIC DNA]</scope>
    <source>
        <strain evidence="1 4">KC_1864</strain>
    </source>
</reference>
<dbReference type="RefSeq" id="WP_103292338.1">
    <property type="nucleotide sequence ID" value="NZ_CP033924.1"/>
</dbReference>
<accession>A0A3G6RMF2</accession>
<evidence type="ECO:0008006" key="5">
    <source>
        <dbReference type="Google" id="ProtNLM"/>
    </source>
</evidence>
<evidence type="ECO:0000313" key="4">
    <source>
        <dbReference type="Proteomes" id="UP000279972"/>
    </source>
</evidence>
<sequence length="210" mass="24623">MEENKFNQIIKSETFGLISDFGEMTLDSIIDNNVIKEIPIIGTIAKALSIGISINDKLFIKKLYYFLMELENVDRHIILREIQYIDDSPKYKQKVGEKLLEIITRIDSDEKPKIIGKLFKNFISKNIKYYDFLKLSNIVEKALYYDLILLKECKNNNFYIDLDEELYNLGLIDIKKMGNFDSTEIEDAEYDNITYIITKRGNLLLEYGLK</sequence>
<dbReference type="AlphaFoldDB" id="A0A3G6RMF2"/>
<organism evidence="2 3">
    <name type="scientific">Chryseobacterium lactis</name>
    <dbReference type="NCBI Taxonomy" id="1241981"/>
    <lineage>
        <taxon>Bacteria</taxon>
        <taxon>Pseudomonadati</taxon>
        <taxon>Bacteroidota</taxon>
        <taxon>Flavobacteriia</taxon>
        <taxon>Flavobacteriales</taxon>
        <taxon>Weeksellaceae</taxon>
        <taxon>Chryseobacterium group</taxon>
        <taxon>Chryseobacterium</taxon>
    </lineage>
</organism>
<dbReference type="Proteomes" id="UP000279972">
    <property type="component" value="Chromosome"/>
</dbReference>
<evidence type="ECO:0000313" key="1">
    <source>
        <dbReference type="EMBL" id="AZA83772.1"/>
    </source>
</evidence>
<name>A0A3G6RMF2_CHRLC</name>
<dbReference type="OrthoDB" id="6398067at2"/>
<keyword evidence="4" id="KW-1185">Reference proteome</keyword>
<dbReference type="KEGG" id="clac:EG342_18595"/>
<protein>
    <recommendedName>
        <fullName evidence="5">DUF4393 domain-containing protein</fullName>
    </recommendedName>
</protein>
<dbReference type="EMBL" id="PPEH01000005">
    <property type="protein sequence ID" value="PNW12934.1"/>
    <property type="molecule type" value="Genomic_DNA"/>
</dbReference>
<proteinExistence type="predicted"/>
<reference evidence="2 3" key="1">
    <citation type="submission" date="2018-01" db="EMBL/GenBank/DDBJ databases">
        <title>Draft genome sequences of Chryseobacterium lactis NCTC11390, Chryseobacterium oncorhynchi 701B-08, and Chryseobacterium viscerum 687B-08.</title>
        <authorList>
            <person name="Jeong J.-J."/>
            <person name="Lee Y.J."/>
            <person name="Park B."/>
            <person name="Choi I.-G."/>
            <person name="Kim K.D."/>
        </authorList>
    </citation>
    <scope>NUCLEOTIDE SEQUENCE [LARGE SCALE GENOMIC DNA]</scope>
    <source>
        <strain evidence="2 3">NCTC11390</strain>
    </source>
</reference>
<gene>
    <name evidence="2" type="ORF">C1637_13970</name>
    <name evidence="1" type="ORF">EG342_18595</name>
</gene>
<dbReference type="Proteomes" id="UP000236262">
    <property type="component" value="Unassembled WGS sequence"/>
</dbReference>